<dbReference type="AlphaFoldDB" id="A0A1Y6IMC4"/>
<proteinExistence type="predicted"/>
<protein>
    <submittedName>
        <fullName evidence="1">Uncharacterized protein</fullName>
    </submittedName>
</protein>
<organism evidence="1 2">
    <name type="scientific">Vibrio mangrovi</name>
    <dbReference type="NCBI Taxonomy" id="474394"/>
    <lineage>
        <taxon>Bacteria</taxon>
        <taxon>Pseudomonadati</taxon>
        <taxon>Pseudomonadota</taxon>
        <taxon>Gammaproteobacteria</taxon>
        <taxon>Vibrionales</taxon>
        <taxon>Vibrionaceae</taxon>
        <taxon>Vibrio</taxon>
    </lineage>
</organism>
<dbReference type="EMBL" id="FXXI01000001">
    <property type="protein sequence ID" value="SMR98805.1"/>
    <property type="molecule type" value="Genomic_DNA"/>
</dbReference>
<name>A0A1Y6IMC4_9VIBR</name>
<accession>A0A1Y6IMC4</accession>
<evidence type="ECO:0000313" key="2">
    <source>
        <dbReference type="Proteomes" id="UP000196125"/>
    </source>
</evidence>
<dbReference type="Proteomes" id="UP000196125">
    <property type="component" value="Unassembled WGS sequence"/>
</dbReference>
<evidence type="ECO:0000313" key="1">
    <source>
        <dbReference type="EMBL" id="SMR98805.1"/>
    </source>
</evidence>
<sequence length="50" mass="5905">MNRYLASIFQEKSANSTLTYVNELIYSLSHIQIVRLIHIQLLNTHNDIFQ</sequence>
<reference evidence="1 2" key="1">
    <citation type="submission" date="2017-05" db="EMBL/GenBank/DDBJ databases">
        <authorList>
            <person name="Song R."/>
            <person name="Chenine A.L."/>
            <person name="Ruprecht R.M."/>
        </authorList>
    </citation>
    <scope>NUCLEOTIDE SEQUENCE [LARGE SCALE GENOMIC DNA]</scope>
    <source>
        <strain evidence="1 2">CECT 7927</strain>
    </source>
</reference>
<gene>
    <name evidence="1" type="ORF">VIM7927_00018</name>
</gene>